<dbReference type="InterPro" id="IPR010989">
    <property type="entry name" value="SNARE"/>
</dbReference>
<gene>
    <name evidence="4" type="ORF">HG537_0C03420</name>
</gene>
<dbReference type="GO" id="GO:0000149">
    <property type="term" value="F:SNARE binding"/>
    <property type="evidence" value="ECO:0007669"/>
    <property type="project" value="TreeGrafter"/>
</dbReference>
<dbReference type="EMBL" id="CP059269">
    <property type="protein sequence ID" value="QLQ79694.1"/>
    <property type="molecule type" value="Genomic_DNA"/>
</dbReference>
<dbReference type="InterPro" id="IPR000727">
    <property type="entry name" value="T_SNARE_dom"/>
</dbReference>
<dbReference type="SUPFAM" id="SSF47661">
    <property type="entry name" value="t-snare proteins"/>
    <property type="match status" value="1"/>
</dbReference>
<evidence type="ECO:0000256" key="2">
    <source>
        <dbReference type="SAM" id="Phobius"/>
    </source>
</evidence>
<dbReference type="GO" id="GO:0005484">
    <property type="term" value="F:SNAP receptor activity"/>
    <property type="evidence" value="ECO:0007669"/>
    <property type="project" value="InterPro"/>
</dbReference>
<keyword evidence="2" id="KW-1133">Transmembrane helix</keyword>
<dbReference type="PROSITE" id="PS00914">
    <property type="entry name" value="SYNTAXIN"/>
    <property type="match status" value="1"/>
</dbReference>
<dbReference type="AlphaFoldDB" id="A0A7H9HPG8"/>
<comment type="similarity">
    <text evidence="1">Belongs to the syntaxin family.</text>
</comment>
<dbReference type="GO" id="GO:0006886">
    <property type="term" value="P:intracellular protein transport"/>
    <property type="evidence" value="ECO:0007669"/>
    <property type="project" value="InterPro"/>
</dbReference>
<dbReference type="InterPro" id="IPR006012">
    <property type="entry name" value="Syntaxin/epimorphin_CS"/>
</dbReference>
<dbReference type="SMART" id="SM00397">
    <property type="entry name" value="t_SNARE"/>
    <property type="match status" value="1"/>
</dbReference>
<dbReference type="InterPro" id="IPR045242">
    <property type="entry name" value="Syntaxin"/>
</dbReference>
<feature type="domain" description="T-SNARE coiled-coil homology" evidence="3">
    <location>
        <begin position="172"/>
        <end position="234"/>
    </location>
</feature>
<dbReference type="CDD" id="cd15840">
    <property type="entry name" value="SNARE_Qa"/>
    <property type="match status" value="1"/>
</dbReference>
<evidence type="ECO:0000313" key="5">
    <source>
        <dbReference type="Proteomes" id="UP000510647"/>
    </source>
</evidence>
<accession>A0A7H9HPG8</accession>
<dbReference type="InterPro" id="IPR006011">
    <property type="entry name" value="Syntaxin_N"/>
</dbReference>
<evidence type="ECO:0000259" key="3">
    <source>
        <dbReference type="PROSITE" id="PS50192"/>
    </source>
</evidence>
<sequence length="265" mass="30289">MSFFDLEAQRNGSLSLTGGGNDTDKALNLILEFTDELKKLDRECSKLGTKRDSLDVRDNIETGLIPHCNAIRDSIEEKLWNSGNEQLRNRSKVYNDFQVLKETLQKQEQQYNNLKMKNVLRKGTTKVRTEPNSNYVSIEINEQTPLLLQEEQQQNQTQIQDSSLQNEIDFNSIIQRERSQQINRIHSAVQEVNAIFHQLGSLVNEQGEQVDTIDGNIGHFSNNMQKASEQLNRAEEHQRKRNKCGLVTLVVMIVVVLVVILAVLS</sequence>
<dbReference type="PANTHER" id="PTHR19957">
    <property type="entry name" value="SYNTAXIN"/>
    <property type="match status" value="1"/>
</dbReference>
<feature type="transmembrane region" description="Helical" evidence="2">
    <location>
        <begin position="244"/>
        <end position="264"/>
    </location>
</feature>
<dbReference type="GO" id="GO:0048278">
    <property type="term" value="P:vesicle docking"/>
    <property type="evidence" value="ECO:0007669"/>
    <property type="project" value="TreeGrafter"/>
</dbReference>
<dbReference type="Gene3D" id="1.20.5.110">
    <property type="match status" value="1"/>
</dbReference>
<dbReference type="GO" id="GO:0006906">
    <property type="term" value="P:vesicle fusion"/>
    <property type="evidence" value="ECO:0007669"/>
    <property type="project" value="TreeGrafter"/>
</dbReference>
<reference evidence="4 5" key="1">
    <citation type="submission" date="2020-06" db="EMBL/GenBank/DDBJ databases">
        <title>The yeast mating-type switching endonuclease HO is a domesticated member of an unorthodox homing genetic element family.</title>
        <authorList>
            <person name="Coughlan A.Y."/>
            <person name="Lombardi L."/>
            <person name="Braun-Galleani S."/>
            <person name="Martos A.R."/>
            <person name="Galeote V."/>
            <person name="Bigey F."/>
            <person name="Dequin S."/>
            <person name="Byrne K.P."/>
            <person name="Wolfe K.H."/>
        </authorList>
    </citation>
    <scope>NUCLEOTIDE SEQUENCE [LARGE SCALE GENOMIC DNA]</scope>
    <source>
        <strain evidence="4 5">CBS2947</strain>
    </source>
</reference>
<dbReference type="GO" id="GO:0012505">
    <property type="term" value="C:endomembrane system"/>
    <property type="evidence" value="ECO:0007669"/>
    <property type="project" value="TreeGrafter"/>
</dbReference>
<dbReference type="Pfam" id="PF05739">
    <property type="entry name" value="SNARE"/>
    <property type="match status" value="1"/>
</dbReference>
<evidence type="ECO:0000313" key="4">
    <source>
        <dbReference type="EMBL" id="QLQ79694.1"/>
    </source>
</evidence>
<organism evidence="4 5">
    <name type="scientific">Torulaspora globosa</name>
    <dbReference type="NCBI Taxonomy" id="48254"/>
    <lineage>
        <taxon>Eukaryota</taxon>
        <taxon>Fungi</taxon>
        <taxon>Dikarya</taxon>
        <taxon>Ascomycota</taxon>
        <taxon>Saccharomycotina</taxon>
        <taxon>Saccharomycetes</taxon>
        <taxon>Saccharomycetales</taxon>
        <taxon>Saccharomycetaceae</taxon>
        <taxon>Torulaspora</taxon>
    </lineage>
</organism>
<dbReference type="PANTHER" id="PTHR19957:SF295">
    <property type="entry name" value="SYNTAXIN VAM3"/>
    <property type="match status" value="1"/>
</dbReference>
<dbReference type="GO" id="GO:0031201">
    <property type="term" value="C:SNARE complex"/>
    <property type="evidence" value="ECO:0007669"/>
    <property type="project" value="TreeGrafter"/>
</dbReference>
<dbReference type="OrthoDB" id="364348at2759"/>
<dbReference type="Proteomes" id="UP000510647">
    <property type="component" value="Chromosome 3"/>
</dbReference>
<dbReference type="Pfam" id="PF14523">
    <property type="entry name" value="Syntaxin_2"/>
    <property type="match status" value="1"/>
</dbReference>
<protein>
    <recommendedName>
        <fullName evidence="3">t-SNARE coiled-coil homology domain-containing protein</fullName>
    </recommendedName>
</protein>
<keyword evidence="2" id="KW-0812">Transmembrane</keyword>
<evidence type="ECO:0000256" key="1">
    <source>
        <dbReference type="ARBA" id="ARBA00009063"/>
    </source>
</evidence>
<name>A0A7H9HPG8_9SACH</name>
<dbReference type="Gene3D" id="1.20.58.70">
    <property type="match status" value="1"/>
</dbReference>
<keyword evidence="2" id="KW-0472">Membrane</keyword>
<dbReference type="PROSITE" id="PS50192">
    <property type="entry name" value="T_SNARE"/>
    <property type="match status" value="1"/>
</dbReference>
<proteinExistence type="inferred from homology"/>
<keyword evidence="5" id="KW-1185">Reference proteome</keyword>